<feature type="binding site" evidence="10">
    <location>
        <position position="478"/>
    </location>
    <ligand>
        <name>substrate</name>
    </ligand>
</feature>
<feature type="domain" description="Amine oxidase" evidence="12">
    <location>
        <begin position="139"/>
        <end position="589"/>
    </location>
</feature>
<gene>
    <name evidence="13" type="ORF">CYMTET_35239</name>
</gene>
<dbReference type="EC" id="1.3.5.5" evidence="11"/>
<dbReference type="GO" id="GO:0016166">
    <property type="term" value="F:phytoene dehydrogenase activity"/>
    <property type="evidence" value="ECO:0007669"/>
    <property type="project" value="UniProtKB-UniRule"/>
</dbReference>
<evidence type="ECO:0000256" key="6">
    <source>
        <dbReference type="ARBA" id="ARBA00022904"/>
    </source>
</evidence>
<comment type="cofactor">
    <cofactor evidence="1 11">
        <name>FAD</name>
        <dbReference type="ChEBI" id="CHEBI:57692"/>
    </cofactor>
</comment>
<comment type="function">
    <text evidence="11">Converts phytoene into zeta-carotene via the intermediary of phytofluene by the symmetrical introduction of two double bonds at the C-11 and C-11' positions of phytoene with a concomitant isomerization of two neighboring double bonds at the C9 and C9' positions from trans to cis.</text>
</comment>
<evidence type="ECO:0000256" key="9">
    <source>
        <dbReference type="ARBA" id="ARBA00049319"/>
    </source>
</evidence>
<reference evidence="13 14" key="1">
    <citation type="journal article" date="2015" name="Genome Biol. Evol.">
        <title>Comparative Genomics of a Bacterivorous Green Alga Reveals Evolutionary Causalities and Consequences of Phago-Mixotrophic Mode of Nutrition.</title>
        <authorList>
            <person name="Burns J.A."/>
            <person name="Paasch A."/>
            <person name="Narechania A."/>
            <person name="Kim E."/>
        </authorList>
    </citation>
    <scope>NUCLEOTIDE SEQUENCE [LARGE SCALE GENOMIC DNA]</scope>
    <source>
        <strain evidence="13 14">PLY_AMNH</strain>
    </source>
</reference>
<sequence length="665" mass="73709">MTEPEIIDEGLPQSQHNLASTSAVRPATTAVCTSTSAFCPEARADRNSAPLICWQLSLSKRLVRRLVRLHLRAEAQRKIKDVYEHVYIFATIQQKCRRTEVNSISQTDNYKEATALTEKIRALKGKGEKKTVAIIGGGLSGLSCAKYLSEAGHTATVYEARDVLGGKVSAWQDKDGDWIETGLHIFFGAYPNMMNLFAELDIEDRLQWKIHQMIFAMQELPGEFTTFDFLPGIPAPFNFGLAILLNQKMLTLAEKLQTAPPLIPMLIEGQSFIDEQDELSVLDFMQKYGMPDRINEEVFISMAKALDFIDPDKLSMTVVLTAMNRFLNETDGLQMAFLDGNPPDRICKPMADFVKAAGGDVVMNARFKEFVLNSDGSIKHLAMKDGSIIEADEYVSAMPVDVVKRVVPEEWSTMPYFRQLDNLEGIPVINLHLWFDRKLKNVDHLCFSRSPLLSVYADMSTTCKEYYDTEKSMLEMVFAPCSPIAGGDVNWIAKTDKEIIDATMQELERLFPTEIGPGASDGVGAKLLKSVVVKTPRSVYAAIPGRNKYRPSQKSPISNLSMCGCYTSQKFLGSMEGAVLAGKLAAEVVATRAAYGESTQGMKKINEDVMSEMPFEPRKPRGQLLDSDSPIVYGGGTVVKMEESASVLKAQDPEQLVGYEEIASA</sequence>
<dbReference type="NCBIfam" id="TIGR02731">
    <property type="entry name" value="phytoene_desat"/>
    <property type="match status" value="1"/>
</dbReference>
<dbReference type="PANTHER" id="PTHR42923:SF45">
    <property type="entry name" value="15-CIS-PHYTOENE DESATURASE, CHLOROPLASTIC_CHROMOPLASTIC"/>
    <property type="match status" value="1"/>
</dbReference>
<keyword evidence="14" id="KW-1185">Reference proteome</keyword>
<name>A0AAE0F9H0_9CHLO</name>
<evidence type="ECO:0000313" key="13">
    <source>
        <dbReference type="EMBL" id="KAK3255581.1"/>
    </source>
</evidence>
<evidence type="ECO:0000256" key="1">
    <source>
        <dbReference type="ARBA" id="ARBA00001974"/>
    </source>
</evidence>
<dbReference type="PANTHER" id="PTHR42923">
    <property type="entry name" value="PROTOPORPHYRINOGEN OXIDASE"/>
    <property type="match status" value="1"/>
</dbReference>
<evidence type="ECO:0000256" key="11">
    <source>
        <dbReference type="RuleBase" id="RU368016"/>
    </source>
</evidence>
<organism evidence="13 14">
    <name type="scientific">Cymbomonas tetramitiformis</name>
    <dbReference type="NCBI Taxonomy" id="36881"/>
    <lineage>
        <taxon>Eukaryota</taxon>
        <taxon>Viridiplantae</taxon>
        <taxon>Chlorophyta</taxon>
        <taxon>Pyramimonadophyceae</taxon>
        <taxon>Pyramimonadales</taxon>
        <taxon>Pyramimonadaceae</taxon>
        <taxon>Cymbomonas</taxon>
    </lineage>
</organism>
<evidence type="ECO:0000256" key="7">
    <source>
        <dbReference type="ARBA" id="ARBA00023002"/>
    </source>
</evidence>
<keyword evidence="6" id="KW-0957">Chromoplast</keyword>
<evidence type="ECO:0000256" key="8">
    <source>
        <dbReference type="ARBA" id="ARBA00023136"/>
    </source>
</evidence>
<dbReference type="PRINTS" id="PR00757">
    <property type="entry name" value="AMINEOXDASEF"/>
</dbReference>
<dbReference type="InterPro" id="IPR050464">
    <property type="entry name" value="Zeta_carotene_desat/Oxidored"/>
</dbReference>
<evidence type="ECO:0000259" key="12">
    <source>
        <dbReference type="Pfam" id="PF01593"/>
    </source>
</evidence>
<dbReference type="Gene3D" id="3.50.50.60">
    <property type="entry name" value="FAD/NAD(P)-binding domain"/>
    <property type="match status" value="1"/>
</dbReference>
<keyword evidence="8 11" id="KW-0472">Membrane</keyword>
<feature type="binding site" evidence="10">
    <location>
        <begin position="159"/>
        <end position="160"/>
    </location>
    <ligand>
        <name>FAD</name>
        <dbReference type="ChEBI" id="CHEBI:57692"/>
    </ligand>
</feature>
<dbReference type="GO" id="GO:0016117">
    <property type="term" value="P:carotenoid biosynthetic process"/>
    <property type="evidence" value="ECO:0007669"/>
    <property type="project" value="UniProtKB-UniRule"/>
</dbReference>
<dbReference type="AlphaFoldDB" id="A0AAE0F9H0"/>
<keyword evidence="11" id="KW-0934">Plastid</keyword>
<dbReference type="EMBL" id="LGRX02022465">
    <property type="protein sequence ID" value="KAK3255581.1"/>
    <property type="molecule type" value="Genomic_DNA"/>
</dbReference>
<keyword evidence="11" id="KW-0150">Chloroplast</keyword>
<proteinExistence type="inferred from homology"/>
<evidence type="ECO:0000256" key="4">
    <source>
        <dbReference type="ARBA" id="ARBA00006046"/>
    </source>
</evidence>
<protein>
    <recommendedName>
        <fullName evidence="11">Phytoene dehydrogenase</fullName>
        <ecNumber evidence="11">1.3.5.5</ecNumber>
    </recommendedName>
</protein>
<evidence type="ECO:0000256" key="5">
    <source>
        <dbReference type="ARBA" id="ARBA00022746"/>
    </source>
</evidence>
<accession>A0AAE0F9H0</accession>
<dbReference type="GO" id="GO:0009509">
    <property type="term" value="C:chromoplast"/>
    <property type="evidence" value="ECO:0007669"/>
    <property type="project" value="UniProtKB-SubCell"/>
</dbReference>
<comment type="catalytic activity">
    <reaction evidence="9 11">
        <text>2 a plastoquinone + 15-cis-phytoene = 9,9',15-tri-cis-zeta-carotene + 2 a plastoquinol</text>
        <dbReference type="Rhea" id="RHEA:30287"/>
        <dbReference type="Rhea" id="RHEA-COMP:9561"/>
        <dbReference type="Rhea" id="RHEA-COMP:9562"/>
        <dbReference type="ChEBI" id="CHEBI:17757"/>
        <dbReference type="ChEBI" id="CHEBI:27787"/>
        <dbReference type="ChEBI" id="CHEBI:48717"/>
        <dbReference type="ChEBI" id="CHEBI:62192"/>
        <dbReference type="EC" id="1.3.5.5"/>
    </reaction>
</comment>
<dbReference type="Pfam" id="PF01593">
    <property type="entry name" value="Amino_oxidase"/>
    <property type="match status" value="1"/>
</dbReference>
<dbReference type="FunFam" id="3.50.50.60:FF:000091">
    <property type="entry name" value="15-cis-phytoene desaturase, chloroplastic/chromoplastic"/>
    <property type="match status" value="1"/>
</dbReference>
<comment type="pathway">
    <text evidence="3 11">Carotenoid biosynthesis; lycopene biosynthesis.</text>
</comment>
<keyword evidence="7 11" id="KW-0560">Oxidoreductase</keyword>
<dbReference type="InterPro" id="IPR002937">
    <property type="entry name" value="Amino_oxidase"/>
</dbReference>
<comment type="similarity">
    <text evidence="4 11">Belongs to the carotenoid/retinoid oxidoreductase family.</text>
</comment>
<dbReference type="Proteomes" id="UP001190700">
    <property type="component" value="Unassembled WGS sequence"/>
</dbReference>
<dbReference type="InterPro" id="IPR036188">
    <property type="entry name" value="FAD/NAD-bd_sf"/>
</dbReference>
<comment type="subcellular location">
    <subcellularLocation>
        <location evidence="11">Plastid</location>
        <location evidence="11">Chloroplast</location>
    </subcellularLocation>
    <subcellularLocation>
        <location evidence="2 11">Plastid</location>
        <location evidence="2 11">Chromoplast</location>
    </subcellularLocation>
    <subcellularLocation>
        <location evidence="11">Membrane</location>
        <topology evidence="11">Peripheral membrane protein</topology>
    </subcellularLocation>
</comment>
<feature type="binding site" evidence="10">
    <location>
        <position position="140"/>
    </location>
    <ligand>
        <name>FAD</name>
        <dbReference type="ChEBI" id="CHEBI:57692"/>
    </ligand>
</feature>
<evidence type="ECO:0000256" key="2">
    <source>
        <dbReference type="ARBA" id="ARBA00004260"/>
    </source>
</evidence>
<comment type="caution">
    <text evidence="13">The sequence shown here is derived from an EMBL/GenBank/DDBJ whole genome shotgun (WGS) entry which is preliminary data.</text>
</comment>
<evidence type="ECO:0000313" key="14">
    <source>
        <dbReference type="Proteomes" id="UP001190700"/>
    </source>
</evidence>
<keyword evidence="5 11" id="KW-0125">Carotenoid biosynthesis</keyword>
<dbReference type="InterPro" id="IPR014102">
    <property type="entry name" value="Phytoene_desaturase"/>
</dbReference>
<dbReference type="GO" id="GO:0016020">
    <property type="term" value="C:membrane"/>
    <property type="evidence" value="ECO:0007669"/>
    <property type="project" value="UniProtKB-SubCell"/>
</dbReference>
<evidence type="ECO:0000256" key="3">
    <source>
        <dbReference type="ARBA" id="ARBA00004900"/>
    </source>
</evidence>
<dbReference type="GO" id="GO:0009507">
    <property type="term" value="C:chloroplast"/>
    <property type="evidence" value="ECO:0007669"/>
    <property type="project" value="UniProtKB-SubCell"/>
</dbReference>
<evidence type="ECO:0000256" key="10">
    <source>
        <dbReference type="PIRSR" id="PIRSR601613-1"/>
    </source>
</evidence>
<comment type="subunit">
    <text evidence="11">Homotetramer.</text>
</comment>
<dbReference type="InterPro" id="IPR001613">
    <property type="entry name" value="Flavin_amine_oxidase"/>
</dbReference>
<dbReference type="SUPFAM" id="SSF51905">
    <property type="entry name" value="FAD/NAD(P)-binding domain"/>
    <property type="match status" value="1"/>
</dbReference>